<feature type="domain" description="UvrD-like helicase ATP-binding" evidence="16">
    <location>
        <begin position="2"/>
        <end position="474"/>
    </location>
</feature>
<dbReference type="RefSeq" id="WP_014538051.1">
    <property type="nucleotide sequence ID" value="NC_017384.1"/>
</dbReference>
<dbReference type="GO" id="GO:0005829">
    <property type="term" value="C:cytosol"/>
    <property type="evidence" value="ECO:0007669"/>
    <property type="project" value="TreeGrafter"/>
</dbReference>
<evidence type="ECO:0000256" key="4">
    <source>
        <dbReference type="ARBA" id="ARBA00022801"/>
    </source>
</evidence>
<dbReference type="InterPro" id="IPR038726">
    <property type="entry name" value="PDDEXK_AddAB-type"/>
</dbReference>
<dbReference type="GO" id="GO:0005524">
    <property type="term" value="F:ATP binding"/>
    <property type="evidence" value="ECO:0007669"/>
    <property type="project" value="UniProtKB-UniRule"/>
</dbReference>
<keyword evidence="19" id="KW-1185">Reference proteome</keyword>
<protein>
    <recommendedName>
        <fullName evidence="12">DNA 3'-5' helicase</fullName>
        <ecNumber evidence="12">5.6.2.4</ecNumber>
    </recommendedName>
    <alternativeName>
        <fullName evidence="13">DNA 3'-5' helicase II</fullName>
    </alternativeName>
</protein>
<keyword evidence="5 15" id="KW-0347">Helicase</keyword>
<comment type="catalytic activity">
    <reaction evidence="14">
        <text>ATP + H2O = ADP + phosphate + H(+)</text>
        <dbReference type="Rhea" id="RHEA:13065"/>
        <dbReference type="ChEBI" id="CHEBI:15377"/>
        <dbReference type="ChEBI" id="CHEBI:15378"/>
        <dbReference type="ChEBI" id="CHEBI:30616"/>
        <dbReference type="ChEBI" id="CHEBI:43474"/>
        <dbReference type="ChEBI" id="CHEBI:456216"/>
        <dbReference type="EC" id="5.6.2.4"/>
    </reaction>
</comment>
<evidence type="ECO:0000256" key="7">
    <source>
        <dbReference type="ARBA" id="ARBA00022840"/>
    </source>
</evidence>
<dbReference type="PROSITE" id="PS51198">
    <property type="entry name" value="UVRD_HELICASE_ATP_BIND"/>
    <property type="match status" value="1"/>
</dbReference>
<dbReference type="OrthoDB" id="9810135at2"/>
<dbReference type="InterPro" id="IPR014017">
    <property type="entry name" value="DNA_helicase_UvrD-like_C"/>
</dbReference>
<dbReference type="GO" id="GO:0004527">
    <property type="term" value="F:exonuclease activity"/>
    <property type="evidence" value="ECO:0007669"/>
    <property type="project" value="UniProtKB-KW"/>
</dbReference>
<dbReference type="GO" id="GO:0033202">
    <property type="term" value="C:DNA helicase complex"/>
    <property type="evidence" value="ECO:0007669"/>
    <property type="project" value="TreeGrafter"/>
</dbReference>
<evidence type="ECO:0000256" key="3">
    <source>
        <dbReference type="ARBA" id="ARBA00022763"/>
    </source>
</evidence>
<organism evidence="18 19">
    <name type="scientific">Ketogulonicigenium vulgare (strain WSH-001)</name>
    <dbReference type="NCBI Taxonomy" id="759362"/>
    <lineage>
        <taxon>Bacteria</taxon>
        <taxon>Pseudomonadati</taxon>
        <taxon>Pseudomonadota</taxon>
        <taxon>Alphaproteobacteria</taxon>
        <taxon>Rhodobacterales</taxon>
        <taxon>Roseobacteraceae</taxon>
        <taxon>Ketogulonicigenium</taxon>
    </lineage>
</organism>
<evidence type="ECO:0000256" key="10">
    <source>
        <dbReference type="ARBA" id="ARBA00023235"/>
    </source>
</evidence>
<dbReference type="SUPFAM" id="SSF52980">
    <property type="entry name" value="Restriction endonuclease-like"/>
    <property type="match status" value="1"/>
</dbReference>
<evidence type="ECO:0000256" key="9">
    <source>
        <dbReference type="ARBA" id="ARBA00023204"/>
    </source>
</evidence>
<dbReference type="PATRIC" id="fig|759362.5.peg.2354"/>
<dbReference type="Gene3D" id="1.10.486.10">
    <property type="entry name" value="PCRA, domain 4"/>
    <property type="match status" value="1"/>
</dbReference>
<dbReference type="InterPro" id="IPR011335">
    <property type="entry name" value="Restrct_endonuc-II-like"/>
</dbReference>
<dbReference type="PANTHER" id="PTHR11070:SF2">
    <property type="entry name" value="ATP-DEPENDENT DNA HELICASE SRS2"/>
    <property type="match status" value="1"/>
</dbReference>
<keyword evidence="10" id="KW-0413">Isomerase</keyword>
<comment type="catalytic activity">
    <reaction evidence="11">
        <text>Couples ATP hydrolysis with the unwinding of duplex DNA by translocating in the 3'-5' direction.</text>
        <dbReference type="EC" id="5.6.2.4"/>
    </reaction>
</comment>
<name>F9Y6A3_KETVW</name>
<dbReference type="AlphaFoldDB" id="F9Y6A3"/>
<evidence type="ECO:0000313" key="18">
    <source>
        <dbReference type="EMBL" id="AEM42100.1"/>
    </source>
</evidence>
<dbReference type="Pfam" id="PF00580">
    <property type="entry name" value="UvrD-helicase"/>
    <property type="match status" value="1"/>
</dbReference>
<evidence type="ECO:0000256" key="6">
    <source>
        <dbReference type="ARBA" id="ARBA00022839"/>
    </source>
</evidence>
<dbReference type="Pfam" id="PF13361">
    <property type="entry name" value="UvrD_C"/>
    <property type="match status" value="1"/>
</dbReference>
<dbReference type="GO" id="GO:0003677">
    <property type="term" value="F:DNA binding"/>
    <property type="evidence" value="ECO:0007669"/>
    <property type="project" value="UniProtKB-KW"/>
</dbReference>
<evidence type="ECO:0000256" key="12">
    <source>
        <dbReference type="ARBA" id="ARBA00034808"/>
    </source>
</evidence>
<dbReference type="GO" id="GO:0043138">
    <property type="term" value="F:3'-5' DNA helicase activity"/>
    <property type="evidence" value="ECO:0007669"/>
    <property type="project" value="UniProtKB-EC"/>
</dbReference>
<evidence type="ECO:0000256" key="8">
    <source>
        <dbReference type="ARBA" id="ARBA00023125"/>
    </source>
</evidence>
<keyword evidence="2 15" id="KW-0547">Nucleotide-binding</keyword>
<dbReference type="InterPro" id="IPR027417">
    <property type="entry name" value="P-loop_NTPase"/>
</dbReference>
<evidence type="ECO:0000256" key="2">
    <source>
        <dbReference type="ARBA" id="ARBA00022741"/>
    </source>
</evidence>
<dbReference type="eggNOG" id="COG1074">
    <property type="taxonomic scope" value="Bacteria"/>
</dbReference>
<dbReference type="InterPro" id="IPR011604">
    <property type="entry name" value="PDDEXK-like_dom_sf"/>
</dbReference>
<evidence type="ECO:0000259" key="16">
    <source>
        <dbReference type="PROSITE" id="PS51198"/>
    </source>
</evidence>
<dbReference type="NCBIfam" id="TIGR02784">
    <property type="entry name" value="addA_alphas"/>
    <property type="match status" value="1"/>
</dbReference>
<keyword evidence="4 15" id="KW-0378">Hydrolase</keyword>
<dbReference type="Gene3D" id="3.40.50.300">
    <property type="entry name" value="P-loop containing nucleotide triphosphate hydrolases"/>
    <property type="match status" value="3"/>
</dbReference>
<keyword evidence="7 15" id="KW-0067">ATP-binding</keyword>
<keyword evidence="9" id="KW-0234">DNA repair</keyword>
<feature type="domain" description="UvrD-like helicase C-terminal" evidence="17">
    <location>
        <begin position="506"/>
        <end position="773"/>
    </location>
</feature>
<evidence type="ECO:0000256" key="1">
    <source>
        <dbReference type="ARBA" id="ARBA00022722"/>
    </source>
</evidence>
<evidence type="ECO:0000259" key="17">
    <source>
        <dbReference type="PROSITE" id="PS51217"/>
    </source>
</evidence>
<evidence type="ECO:0000313" key="19">
    <source>
        <dbReference type="Proteomes" id="UP000000692"/>
    </source>
</evidence>
<dbReference type="HOGENOM" id="CLU_001114_0_0_5"/>
<dbReference type="KEGG" id="kvl:KVU_2261"/>
<keyword evidence="6" id="KW-0269">Exonuclease</keyword>
<keyword evidence="8" id="KW-0238">DNA-binding</keyword>
<sequence length="1125" mass="121223">MTDLATQRQVQAARPDASTWLSANAGSGKTRVLTDRVARLLLGGVDPQNILCLTYTKAAAAEMQNRLFRSLGQWAMMDDAALREKLTTLDAAQSTDAAQLATARRLFAQAMEVPGGLKIQTIHAFCASVLRRFPLEAGISPAFREMEDRAAELLREDVAERMALGPARDLIDGVMRHLGGGSFSSLLAAITARRQAFIGPADHAALRAALNLSATASRNDALTLAIQPSDRQLAQEISAAFQGQTKTYTEFAAALNRLQFDAPGADDMAVLHRLFTFSDGASKSGRFPQANHAKAVAAMEPIAEAVFDWMDRYAAALDLLNSLDTLEKTIALDDFARAFVPAYEAEKLLSGQLDFDDLIEKTRALLQDSAVAQWVLFRLDGGIDHILVDEAQDTSPRQWQVIAALAQEFAAGDGRSKAEARTIFVVGDMKQSIYSFQGADPREFQRMRDDFAARLSDAGSGLNTLALEHSFRSSWAILRLVDAVFVGRQDSLGDISTHIAFKGDLPGRVDLWPAIPKADDKRENGDWFAPVDLQSPAHPSRILADQVADACADMVANAYLPNHDGKTRRKVSEGDILILVQRRSDIFAHVIAALKARGLRVAGADRLRIGAELAVRDIMALIKFLSLAEDDLSLAAALKSPLLGWNEQMLFTLAHHRPKGAPLWQALRSADHADTLAMLNDLRDQADFLRPYDLINRLLLRHDGRRRLLARLGTEAEDGIDALLAQALAYEEGNIPSLTGFIEWMEADELEIKRQLGSGADQIRVMTVHGSKGLESPIVIMPDTAKRRPSNDGTIALHPDGMALWPSSPAPAAVQALREASAEARADESLRLLYVALTRAESWLIVCAAGETGEGSDSWYGLVEDAMKALDTVQGPRGMRLAHGDWDGLPVAAPSQTTAASPAPVSDAILTGAVPDMPVAAAQALSPSDLGGAKIVPEEQSVPDDALQEVAKLRGTIIHLLLEHLPQIAPAQRQAHGTQLINLVEDHALAGPAADLVADALAILENPDNAILFGGDSLPEVALSAAVGGQRLHGIIDRLQVTPARVTAIDFKTNRIAPASPAQIPEGILRQMGAYHAMLAAIYPDRVIDVRILWTASGQLMQVDPTAASGALGRALDAMAPQPYL</sequence>
<dbReference type="PANTHER" id="PTHR11070">
    <property type="entry name" value="UVRD / RECB / PCRA DNA HELICASE FAMILY MEMBER"/>
    <property type="match status" value="1"/>
</dbReference>
<dbReference type="GO" id="GO:0000725">
    <property type="term" value="P:recombinational repair"/>
    <property type="evidence" value="ECO:0007669"/>
    <property type="project" value="TreeGrafter"/>
</dbReference>
<dbReference type="EMBL" id="CP002018">
    <property type="protein sequence ID" value="AEM42100.1"/>
    <property type="molecule type" value="Genomic_DNA"/>
</dbReference>
<dbReference type="PROSITE" id="PS51217">
    <property type="entry name" value="UVRD_HELICASE_CTER"/>
    <property type="match status" value="1"/>
</dbReference>
<evidence type="ECO:0000256" key="15">
    <source>
        <dbReference type="PROSITE-ProRule" id="PRU00560"/>
    </source>
</evidence>
<dbReference type="Proteomes" id="UP000000692">
    <property type="component" value="Chromosome"/>
</dbReference>
<keyword evidence="3" id="KW-0227">DNA damage</keyword>
<keyword evidence="1" id="KW-0540">Nuclease</keyword>
<dbReference type="Gene3D" id="3.90.320.10">
    <property type="match status" value="1"/>
</dbReference>
<evidence type="ECO:0000256" key="13">
    <source>
        <dbReference type="ARBA" id="ARBA00034923"/>
    </source>
</evidence>
<dbReference type="InterPro" id="IPR014151">
    <property type="entry name" value="DNA_helicase_AddA"/>
</dbReference>
<dbReference type="Pfam" id="PF12705">
    <property type="entry name" value="PDDEXK_1"/>
    <property type="match status" value="1"/>
</dbReference>
<dbReference type="InterPro" id="IPR000212">
    <property type="entry name" value="DNA_helicase_UvrD/REP"/>
</dbReference>
<gene>
    <name evidence="18" type="ordered locus">KVU_2261</name>
</gene>
<evidence type="ECO:0000256" key="5">
    <source>
        <dbReference type="ARBA" id="ARBA00022806"/>
    </source>
</evidence>
<proteinExistence type="predicted"/>
<dbReference type="EC" id="5.6.2.4" evidence="12"/>
<evidence type="ECO:0000256" key="11">
    <source>
        <dbReference type="ARBA" id="ARBA00034617"/>
    </source>
</evidence>
<evidence type="ECO:0000256" key="14">
    <source>
        <dbReference type="ARBA" id="ARBA00048988"/>
    </source>
</evidence>
<feature type="binding site" evidence="15">
    <location>
        <begin position="23"/>
        <end position="30"/>
    </location>
    <ligand>
        <name>ATP</name>
        <dbReference type="ChEBI" id="CHEBI:30616"/>
    </ligand>
</feature>
<accession>F9Y6A3</accession>
<dbReference type="InterPro" id="IPR014016">
    <property type="entry name" value="UvrD-like_ATP-bd"/>
</dbReference>
<dbReference type="SUPFAM" id="SSF52540">
    <property type="entry name" value="P-loop containing nucleoside triphosphate hydrolases"/>
    <property type="match status" value="1"/>
</dbReference>
<reference evidence="18 19" key="1">
    <citation type="journal article" date="2011" name="J. Bacteriol.">
        <title>Complete genome sequence of the industrial strain Ketogulonicigenium vulgare WSH-001.</title>
        <authorList>
            <person name="Liu L."/>
            <person name="Li Y."/>
            <person name="Zhang J."/>
            <person name="Zhou Z."/>
            <person name="Liu J."/>
            <person name="Li X."/>
            <person name="Zhou J."/>
            <person name="Du G."/>
            <person name="Wang L."/>
            <person name="Chen J."/>
        </authorList>
    </citation>
    <scope>NUCLEOTIDE SEQUENCE [LARGE SCALE GENOMIC DNA]</scope>
    <source>
        <strain evidence="18 19">WSH-001</strain>
    </source>
</reference>